<evidence type="ECO:0000259" key="3">
    <source>
        <dbReference type="Pfam" id="PF17766"/>
    </source>
</evidence>
<accession>A0A9J5WXV5</accession>
<dbReference type="InterPro" id="IPR041469">
    <property type="entry name" value="Subtilisin-like_FN3"/>
</dbReference>
<dbReference type="PANTHER" id="PTHR10795">
    <property type="entry name" value="PROPROTEIN CONVERTASE SUBTILISIN/KEXIN"/>
    <property type="match status" value="1"/>
</dbReference>
<protein>
    <recommendedName>
        <fullName evidence="3">Subtilisin-like protease fibronectin type-III domain-containing protein</fullName>
    </recommendedName>
</protein>
<reference evidence="4 5" key="1">
    <citation type="submission" date="2020-09" db="EMBL/GenBank/DDBJ databases">
        <title>De no assembly of potato wild relative species, Solanum commersonii.</title>
        <authorList>
            <person name="Cho K."/>
        </authorList>
    </citation>
    <scope>NUCLEOTIDE SEQUENCE [LARGE SCALE GENOMIC DNA]</scope>
    <source>
        <strain evidence="4">LZ3.2</strain>
        <tissue evidence="4">Leaf</tissue>
    </source>
</reference>
<sequence length="180" mass="20547">MKPQGTFLYGHDNQDQLVKIAKHARVVGEWRLKVAAMEKDGYKEGLQQFQLLIGHVNPSRANDQGLIYDTQFKDYLPFLCGLNYTNRQVGNLVQRKVDCREVKRIAATQLNYPSFSITFREVSQTYTRLVTNVGEAKLSYSVEIASPPGVSVIVKPSTLKFSKLNHKLKYQVTFTKIDNF</sequence>
<keyword evidence="5" id="KW-1185">Reference proteome</keyword>
<dbReference type="Pfam" id="PF17766">
    <property type="entry name" value="fn3_6"/>
    <property type="match status" value="1"/>
</dbReference>
<evidence type="ECO:0000313" key="5">
    <source>
        <dbReference type="Proteomes" id="UP000824120"/>
    </source>
</evidence>
<comment type="similarity">
    <text evidence="1">Belongs to the peptidase S8 family.</text>
</comment>
<dbReference type="Proteomes" id="UP000824120">
    <property type="component" value="Chromosome 10"/>
</dbReference>
<organism evidence="4 5">
    <name type="scientific">Solanum commersonii</name>
    <name type="common">Commerson's wild potato</name>
    <name type="synonym">Commerson's nightshade</name>
    <dbReference type="NCBI Taxonomy" id="4109"/>
    <lineage>
        <taxon>Eukaryota</taxon>
        <taxon>Viridiplantae</taxon>
        <taxon>Streptophyta</taxon>
        <taxon>Embryophyta</taxon>
        <taxon>Tracheophyta</taxon>
        <taxon>Spermatophyta</taxon>
        <taxon>Magnoliopsida</taxon>
        <taxon>eudicotyledons</taxon>
        <taxon>Gunneridae</taxon>
        <taxon>Pentapetalae</taxon>
        <taxon>asterids</taxon>
        <taxon>lamiids</taxon>
        <taxon>Solanales</taxon>
        <taxon>Solanaceae</taxon>
        <taxon>Solanoideae</taxon>
        <taxon>Solaneae</taxon>
        <taxon>Solanum</taxon>
    </lineage>
</organism>
<dbReference type="InterPro" id="IPR045051">
    <property type="entry name" value="SBT"/>
</dbReference>
<dbReference type="AlphaFoldDB" id="A0A9J5WXV5"/>
<evidence type="ECO:0000256" key="1">
    <source>
        <dbReference type="ARBA" id="ARBA00011073"/>
    </source>
</evidence>
<feature type="domain" description="Subtilisin-like protease fibronectin type-III" evidence="3">
    <location>
        <begin position="109"/>
        <end position="176"/>
    </location>
</feature>
<name>A0A9J5WXV5_SOLCO</name>
<dbReference type="EMBL" id="JACXVP010000010">
    <property type="protein sequence ID" value="KAG5580610.1"/>
    <property type="molecule type" value="Genomic_DNA"/>
</dbReference>
<keyword evidence="2" id="KW-0732">Signal</keyword>
<dbReference type="OrthoDB" id="1303615at2759"/>
<dbReference type="Gene3D" id="2.60.40.2310">
    <property type="match status" value="1"/>
</dbReference>
<proteinExistence type="inferred from homology"/>
<comment type="caution">
    <text evidence="4">The sequence shown here is derived from an EMBL/GenBank/DDBJ whole genome shotgun (WGS) entry which is preliminary data.</text>
</comment>
<evidence type="ECO:0000256" key="2">
    <source>
        <dbReference type="ARBA" id="ARBA00022729"/>
    </source>
</evidence>
<evidence type="ECO:0000313" key="4">
    <source>
        <dbReference type="EMBL" id="KAG5580610.1"/>
    </source>
</evidence>
<gene>
    <name evidence="4" type="ORF">H5410_051237</name>
</gene>